<dbReference type="EMBL" id="LXQA010389190">
    <property type="protein sequence ID" value="MCI48622.1"/>
    <property type="molecule type" value="Genomic_DNA"/>
</dbReference>
<comment type="caution">
    <text evidence="2">The sequence shown here is derived from an EMBL/GenBank/DDBJ whole genome shotgun (WGS) entry which is preliminary data.</text>
</comment>
<feature type="compositionally biased region" description="Polar residues" evidence="1">
    <location>
        <begin position="16"/>
        <end position="25"/>
    </location>
</feature>
<evidence type="ECO:0000313" key="2">
    <source>
        <dbReference type="EMBL" id="MCI48622.1"/>
    </source>
</evidence>
<protein>
    <submittedName>
        <fullName evidence="2">Uncharacterized protein</fullName>
    </submittedName>
</protein>
<keyword evidence="3" id="KW-1185">Reference proteome</keyword>
<name>A0A392SJK9_9FABA</name>
<proteinExistence type="predicted"/>
<feature type="compositionally biased region" description="Basic and acidic residues" evidence="1">
    <location>
        <begin position="1"/>
        <end position="11"/>
    </location>
</feature>
<accession>A0A392SJK9</accession>
<reference evidence="2 3" key="1">
    <citation type="journal article" date="2018" name="Front. Plant Sci.">
        <title>Red Clover (Trifolium pratense) and Zigzag Clover (T. medium) - A Picture of Genomic Similarities and Differences.</title>
        <authorList>
            <person name="Dluhosova J."/>
            <person name="Istvanek J."/>
            <person name="Nedelnik J."/>
            <person name="Repkova J."/>
        </authorList>
    </citation>
    <scope>NUCLEOTIDE SEQUENCE [LARGE SCALE GENOMIC DNA]</scope>
    <source>
        <strain evidence="3">cv. 10/8</strain>
        <tissue evidence="2">Leaf</tissue>
    </source>
</reference>
<evidence type="ECO:0000313" key="3">
    <source>
        <dbReference type="Proteomes" id="UP000265520"/>
    </source>
</evidence>
<feature type="region of interest" description="Disordered" evidence="1">
    <location>
        <begin position="1"/>
        <end position="64"/>
    </location>
</feature>
<dbReference type="AlphaFoldDB" id="A0A392SJK9"/>
<organism evidence="2 3">
    <name type="scientific">Trifolium medium</name>
    <dbReference type="NCBI Taxonomy" id="97028"/>
    <lineage>
        <taxon>Eukaryota</taxon>
        <taxon>Viridiplantae</taxon>
        <taxon>Streptophyta</taxon>
        <taxon>Embryophyta</taxon>
        <taxon>Tracheophyta</taxon>
        <taxon>Spermatophyta</taxon>
        <taxon>Magnoliopsida</taxon>
        <taxon>eudicotyledons</taxon>
        <taxon>Gunneridae</taxon>
        <taxon>Pentapetalae</taxon>
        <taxon>rosids</taxon>
        <taxon>fabids</taxon>
        <taxon>Fabales</taxon>
        <taxon>Fabaceae</taxon>
        <taxon>Papilionoideae</taxon>
        <taxon>50 kb inversion clade</taxon>
        <taxon>NPAAA clade</taxon>
        <taxon>Hologalegina</taxon>
        <taxon>IRL clade</taxon>
        <taxon>Trifolieae</taxon>
        <taxon>Trifolium</taxon>
    </lineage>
</organism>
<sequence length="64" mass="7585">MRGRERVRGDAPRANLGQQRRSSFSPAERYSWGVRESGRLPQMGRDMKDGDEWTEVRPRRRKEP</sequence>
<dbReference type="Proteomes" id="UP000265520">
    <property type="component" value="Unassembled WGS sequence"/>
</dbReference>
<feature type="compositionally biased region" description="Basic and acidic residues" evidence="1">
    <location>
        <begin position="45"/>
        <end position="64"/>
    </location>
</feature>
<evidence type="ECO:0000256" key="1">
    <source>
        <dbReference type="SAM" id="MobiDB-lite"/>
    </source>
</evidence>